<evidence type="ECO:0000256" key="4">
    <source>
        <dbReference type="ARBA" id="ARBA00022692"/>
    </source>
</evidence>
<feature type="transmembrane region" description="Helical" evidence="11">
    <location>
        <begin position="92"/>
        <end position="110"/>
    </location>
</feature>
<dbReference type="SUPFAM" id="SSF54631">
    <property type="entry name" value="CBS-domain pair"/>
    <property type="match status" value="1"/>
</dbReference>
<dbReference type="PROSITE" id="PS51846">
    <property type="entry name" value="CNNM"/>
    <property type="match status" value="1"/>
</dbReference>
<evidence type="ECO:0000256" key="2">
    <source>
        <dbReference type="ARBA" id="ARBA00006337"/>
    </source>
</evidence>
<evidence type="ECO:0000256" key="8">
    <source>
        <dbReference type="ARBA" id="ARBA00023136"/>
    </source>
</evidence>
<dbReference type="PROSITE" id="PS51371">
    <property type="entry name" value="CBS"/>
    <property type="match status" value="2"/>
</dbReference>
<evidence type="ECO:0000313" key="14">
    <source>
        <dbReference type="EMBL" id="HGE77748.1"/>
    </source>
</evidence>
<dbReference type="Pfam" id="PF01595">
    <property type="entry name" value="CNNM"/>
    <property type="match status" value="1"/>
</dbReference>
<keyword evidence="6 10" id="KW-1133">Transmembrane helix</keyword>
<dbReference type="PANTHER" id="PTHR22777">
    <property type="entry name" value="HEMOLYSIN-RELATED"/>
    <property type="match status" value="1"/>
</dbReference>
<dbReference type="InterPro" id="IPR044751">
    <property type="entry name" value="Ion_transp-like_CBS"/>
</dbReference>
<feature type="domain" description="CBS" evidence="12">
    <location>
        <begin position="265"/>
        <end position="321"/>
    </location>
</feature>
<evidence type="ECO:0000256" key="10">
    <source>
        <dbReference type="PROSITE-ProRule" id="PRU01193"/>
    </source>
</evidence>
<keyword evidence="5" id="KW-0677">Repeat</keyword>
<evidence type="ECO:0000256" key="11">
    <source>
        <dbReference type="SAM" id="Phobius"/>
    </source>
</evidence>
<evidence type="ECO:0000256" key="6">
    <source>
        <dbReference type="ARBA" id="ARBA00022989"/>
    </source>
</evidence>
<dbReference type="EMBL" id="DTOZ01000051">
    <property type="protein sequence ID" value="HGE77748.1"/>
    <property type="molecule type" value="Genomic_DNA"/>
</dbReference>
<dbReference type="PANTHER" id="PTHR22777:SF32">
    <property type="entry name" value="UPF0053 INNER MEMBRANE PROTEIN YFJD"/>
    <property type="match status" value="1"/>
</dbReference>
<evidence type="ECO:0000256" key="9">
    <source>
        <dbReference type="PROSITE-ProRule" id="PRU00703"/>
    </source>
</evidence>
<keyword evidence="8 10" id="KW-0472">Membrane</keyword>
<reference evidence="14" key="1">
    <citation type="journal article" date="2020" name="mSystems">
        <title>Genome- and Community-Level Interaction Insights into Carbon Utilization and Element Cycling Functions of Hydrothermarchaeota in Hydrothermal Sediment.</title>
        <authorList>
            <person name="Zhou Z."/>
            <person name="Liu Y."/>
            <person name="Xu W."/>
            <person name="Pan J."/>
            <person name="Luo Z.H."/>
            <person name="Li M."/>
        </authorList>
    </citation>
    <scope>NUCLEOTIDE SEQUENCE [LARGE SCALE GENOMIC DNA]</scope>
    <source>
        <strain evidence="14">SpSt-961</strain>
    </source>
</reference>
<keyword evidence="4 10" id="KW-0812">Transmembrane</keyword>
<dbReference type="Pfam" id="PF00571">
    <property type="entry name" value="CBS"/>
    <property type="match status" value="2"/>
</dbReference>
<proteinExistence type="inferred from homology"/>
<protein>
    <submittedName>
        <fullName evidence="14">DUF21 domain-containing protein</fullName>
    </submittedName>
</protein>
<dbReference type="InterPro" id="IPR000644">
    <property type="entry name" value="CBS_dom"/>
</dbReference>
<keyword evidence="7 9" id="KW-0129">CBS domain</keyword>
<feature type="transmembrane region" description="Helical" evidence="11">
    <location>
        <begin position="58"/>
        <end position="80"/>
    </location>
</feature>
<feature type="transmembrane region" description="Helical" evidence="11">
    <location>
        <begin position="6"/>
        <end position="28"/>
    </location>
</feature>
<evidence type="ECO:0000256" key="5">
    <source>
        <dbReference type="ARBA" id="ARBA00022737"/>
    </source>
</evidence>
<feature type="domain" description="CNNM transmembrane" evidence="13">
    <location>
        <begin position="1"/>
        <end position="187"/>
    </location>
</feature>
<dbReference type="InterPro" id="IPR046342">
    <property type="entry name" value="CBS_dom_sf"/>
</dbReference>
<evidence type="ECO:0000259" key="12">
    <source>
        <dbReference type="PROSITE" id="PS51371"/>
    </source>
</evidence>
<gene>
    <name evidence="14" type="ORF">ENX68_01950</name>
</gene>
<evidence type="ECO:0000256" key="3">
    <source>
        <dbReference type="ARBA" id="ARBA00022475"/>
    </source>
</evidence>
<comment type="caution">
    <text evidence="14">The sequence shown here is derived from an EMBL/GenBank/DDBJ whole genome shotgun (WGS) entry which is preliminary data.</text>
</comment>
<dbReference type="InterPro" id="IPR002550">
    <property type="entry name" value="CNNM"/>
</dbReference>
<dbReference type="SMART" id="SM00116">
    <property type="entry name" value="CBS"/>
    <property type="match status" value="2"/>
</dbReference>
<sequence>MTTHLILMLILILFSAFFSGMESAIFSISKFRIKTLVFDNAKGARCLARLKEKSGETLSTLLLLNNIVNIGASSLATVMISEILLNHRLHPIFFYIIEVFLMAFILLVFGEITPKTIALNNAEFFSLNFGIVIEILNKITLPFTRATNVLVHLILPRRRVVHISEEDITQMLFEAKKLKIIDDVEVELGYRILRFGRTLVEEIMVPAQKVVGIDQGMKVGEAMQIIKKTGHSRICVFDNNKVVGVLYAKDLLLKKLPPDTPITEIMRTPFYIFKNKPIDELLGEFRKKGVHFAVVTDQNNTFIGILTLADVFKYLFGEIPEP</sequence>
<dbReference type="Gene3D" id="3.10.580.10">
    <property type="entry name" value="CBS-domain"/>
    <property type="match status" value="1"/>
</dbReference>
<evidence type="ECO:0000256" key="7">
    <source>
        <dbReference type="ARBA" id="ARBA00023122"/>
    </source>
</evidence>
<feature type="domain" description="CBS" evidence="12">
    <location>
        <begin position="204"/>
        <end position="262"/>
    </location>
</feature>
<dbReference type="CDD" id="cd04590">
    <property type="entry name" value="CBS_pair_CorC_HlyC_assoc"/>
    <property type="match status" value="1"/>
</dbReference>
<name>A0A7V3RGG5_UNCW3</name>
<keyword evidence="3" id="KW-1003">Cell membrane</keyword>
<accession>A0A7V3RGG5</accession>
<organism evidence="14">
    <name type="scientific">candidate division WOR-3 bacterium</name>
    <dbReference type="NCBI Taxonomy" id="2052148"/>
    <lineage>
        <taxon>Bacteria</taxon>
        <taxon>Bacteria division WOR-3</taxon>
    </lineage>
</organism>
<dbReference type="GO" id="GO:0005886">
    <property type="term" value="C:plasma membrane"/>
    <property type="evidence" value="ECO:0007669"/>
    <property type="project" value="UniProtKB-SubCell"/>
</dbReference>
<evidence type="ECO:0000259" key="13">
    <source>
        <dbReference type="PROSITE" id="PS51846"/>
    </source>
</evidence>
<comment type="subcellular location">
    <subcellularLocation>
        <location evidence="1">Cell membrane</location>
        <topology evidence="1">Multi-pass membrane protein</topology>
    </subcellularLocation>
</comment>
<dbReference type="AlphaFoldDB" id="A0A7V3RGG5"/>
<evidence type="ECO:0000256" key="1">
    <source>
        <dbReference type="ARBA" id="ARBA00004651"/>
    </source>
</evidence>
<comment type="similarity">
    <text evidence="2">Belongs to the UPF0053 family.</text>
</comment>